<dbReference type="GO" id="GO:0016491">
    <property type="term" value="F:oxidoreductase activity"/>
    <property type="evidence" value="ECO:0007669"/>
    <property type="project" value="UniProtKB-KW"/>
</dbReference>
<evidence type="ECO:0000256" key="1">
    <source>
        <dbReference type="ARBA" id="ARBA00023002"/>
    </source>
</evidence>
<reference evidence="2" key="1">
    <citation type="submission" date="2020-05" db="EMBL/GenBank/DDBJ databases">
        <authorList>
            <person name="Chiriac C."/>
            <person name="Salcher M."/>
            <person name="Ghai R."/>
            <person name="Kavagutti S V."/>
        </authorList>
    </citation>
    <scope>NUCLEOTIDE SEQUENCE</scope>
</reference>
<protein>
    <submittedName>
        <fullName evidence="2">Unannotated protein</fullName>
    </submittedName>
</protein>
<accession>A0A6J7GPN5</accession>
<dbReference type="PANTHER" id="PTHR10801">
    <property type="entry name" value="24-DEHYDROCHOLESTEROL REDUCTASE"/>
    <property type="match status" value="1"/>
</dbReference>
<keyword evidence="1" id="KW-0560">Oxidoreductase</keyword>
<name>A0A6J7GPN5_9ZZZZ</name>
<proteinExistence type="predicted"/>
<evidence type="ECO:0000313" key="2">
    <source>
        <dbReference type="EMBL" id="CAB4909842.1"/>
    </source>
</evidence>
<gene>
    <name evidence="2" type="ORF">UFOPK3576_01029</name>
</gene>
<dbReference type="EMBL" id="CAFBMO010000040">
    <property type="protein sequence ID" value="CAB4909842.1"/>
    <property type="molecule type" value="Genomic_DNA"/>
</dbReference>
<sequence length="104" mass="12416">MKQRDPQVRWPLYEFDPQQMYVNVGFWSSVAMPVGIDKNSGFFNRKIEQEVTRLEGRKSLYSTAFYDRETFWSIYGGSEYQALKNRYDPQGRLLGLYEKVVEQR</sequence>
<dbReference type="PANTHER" id="PTHR10801:SF0">
    <property type="entry name" value="DELTA(24)-STEROL REDUCTASE"/>
    <property type="match status" value="1"/>
</dbReference>
<organism evidence="2">
    <name type="scientific">freshwater metagenome</name>
    <dbReference type="NCBI Taxonomy" id="449393"/>
    <lineage>
        <taxon>unclassified sequences</taxon>
        <taxon>metagenomes</taxon>
        <taxon>ecological metagenomes</taxon>
    </lineage>
</organism>
<dbReference type="AlphaFoldDB" id="A0A6J7GPN5"/>
<dbReference type="InterPro" id="IPR040165">
    <property type="entry name" value="Diminuto-like"/>
</dbReference>